<name>A0AA88HWY4_ARTSF</name>
<evidence type="ECO:0000313" key="2">
    <source>
        <dbReference type="Proteomes" id="UP001187531"/>
    </source>
</evidence>
<dbReference type="AlphaFoldDB" id="A0AA88HWY4"/>
<reference evidence="1" key="1">
    <citation type="submission" date="2023-07" db="EMBL/GenBank/DDBJ databases">
        <title>Chromosome-level genome assembly of Artemia franciscana.</title>
        <authorList>
            <person name="Jo E."/>
        </authorList>
    </citation>
    <scope>NUCLEOTIDE SEQUENCE</scope>
    <source>
        <tissue evidence="1">Whole body</tissue>
    </source>
</reference>
<dbReference type="Proteomes" id="UP001187531">
    <property type="component" value="Unassembled WGS sequence"/>
</dbReference>
<keyword evidence="2" id="KW-1185">Reference proteome</keyword>
<sequence>MLKAPSHHLDVVNSFEDDLNPPAIIVPSLSVQKPKSVETLEYNFKKKKQESILNPVPLNINPYSKDDKTDGKKSNSVCFQQEIGEEIKSVSEEIENWGSPCQNTEIEAHTVVNHMISTPITVPSSSVSKPRSGAVTVAPFETPSSPGVVDKNPYGFKIQHSGLENPFKRPFDTWKTFEDDFDPRATNSIQLDIKSYPKDNITDGEKSNPFLSQHQTGCPSSKEIKIGVAPSHHSDAVNFFEDNFNPFAMIVPSWSVSKPKSAETSKSTFKEHKQESTLNPFTDHFNFRPTTIPPCSFSKSKPVEVTVARFEKSSNPGTVDEDPTRFEIKHLWLENAFKKPFASWATSMKSLLEQP</sequence>
<protein>
    <submittedName>
        <fullName evidence="1">Uncharacterized protein</fullName>
    </submittedName>
</protein>
<dbReference type="EMBL" id="JAVRJZ010000016">
    <property type="protein sequence ID" value="KAK2711757.1"/>
    <property type="molecule type" value="Genomic_DNA"/>
</dbReference>
<evidence type="ECO:0000313" key="1">
    <source>
        <dbReference type="EMBL" id="KAK2711757.1"/>
    </source>
</evidence>
<proteinExistence type="predicted"/>
<organism evidence="1 2">
    <name type="scientific">Artemia franciscana</name>
    <name type="common">Brine shrimp</name>
    <name type="synonym">Artemia sanfranciscana</name>
    <dbReference type="NCBI Taxonomy" id="6661"/>
    <lineage>
        <taxon>Eukaryota</taxon>
        <taxon>Metazoa</taxon>
        <taxon>Ecdysozoa</taxon>
        <taxon>Arthropoda</taxon>
        <taxon>Crustacea</taxon>
        <taxon>Branchiopoda</taxon>
        <taxon>Anostraca</taxon>
        <taxon>Artemiidae</taxon>
        <taxon>Artemia</taxon>
    </lineage>
</organism>
<comment type="caution">
    <text evidence="1">The sequence shown here is derived from an EMBL/GenBank/DDBJ whole genome shotgun (WGS) entry which is preliminary data.</text>
</comment>
<gene>
    <name evidence="1" type="ORF">QYM36_012768</name>
</gene>
<accession>A0AA88HWY4</accession>